<dbReference type="AlphaFoldDB" id="A0A1S1X484"/>
<dbReference type="InterPro" id="IPR029039">
    <property type="entry name" value="Flavoprotein-like_sf"/>
</dbReference>
<dbReference type="Pfam" id="PF03358">
    <property type="entry name" value="FMN_red"/>
    <property type="match status" value="1"/>
</dbReference>
<protein>
    <recommendedName>
        <fullName evidence="1">NADPH-dependent FMN reductase-like domain-containing protein</fullName>
    </recommendedName>
</protein>
<dbReference type="InterPro" id="IPR005025">
    <property type="entry name" value="FMN_Rdtase-like_dom"/>
</dbReference>
<evidence type="ECO:0000259" key="1">
    <source>
        <dbReference type="Pfam" id="PF03358"/>
    </source>
</evidence>
<evidence type="ECO:0000313" key="5">
    <source>
        <dbReference type="Proteomes" id="UP000180280"/>
    </source>
</evidence>
<organism evidence="2 4">
    <name type="scientific">Chromobacterium sphagni</name>
    <dbReference type="NCBI Taxonomy" id="1903179"/>
    <lineage>
        <taxon>Bacteria</taxon>
        <taxon>Pseudomonadati</taxon>
        <taxon>Pseudomonadota</taxon>
        <taxon>Betaproteobacteria</taxon>
        <taxon>Neisseriales</taxon>
        <taxon>Chromobacteriaceae</taxon>
        <taxon>Chromobacterium</taxon>
    </lineage>
</organism>
<dbReference type="Gene3D" id="3.40.50.360">
    <property type="match status" value="1"/>
</dbReference>
<evidence type="ECO:0000313" key="4">
    <source>
        <dbReference type="Proteomes" id="UP000180088"/>
    </source>
</evidence>
<sequence>MKNALDHLYREWPGKPAVIASYGGHGGGKCAAQLRQVADGLKMRVAATMPALELSEEAMRSGQLEAGREFAGQAATVEQAFDELASLLLNEGA</sequence>
<keyword evidence="5" id="KW-1185">Reference proteome</keyword>
<name>A0A1S1X484_9NEIS</name>
<dbReference type="GO" id="GO:0016491">
    <property type="term" value="F:oxidoreductase activity"/>
    <property type="evidence" value="ECO:0007669"/>
    <property type="project" value="InterPro"/>
</dbReference>
<dbReference type="EMBL" id="MKCS01000001">
    <property type="protein sequence ID" value="OHX14301.1"/>
    <property type="molecule type" value="Genomic_DNA"/>
</dbReference>
<reference evidence="4 5" key="1">
    <citation type="submission" date="2016-09" db="EMBL/GenBank/DDBJ databases">
        <title>Chromobacterium muskegensis sp. nov., an insecticidal bacterium isolated from Sphagnum bogs.</title>
        <authorList>
            <person name="Sparks M.E."/>
            <person name="Blackburn M.B."/>
            <person name="Gundersen-Rindal D.E."/>
            <person name="Mitchell A."/>
            <person name="Farrar R."/>
            <person name="Kuhar D."/>
        </authorList>
    </citation>
    <scope>NUCLEOTIDE SEQUENCE [LARGE SCALE GENOMIC DNA]</scope>
    <source>
        <strain evidence="3 5">14B-1</strain>
        <strain evidence="2 4">37-2</strain>
    </source>
</reference>
<comment type="caution">
    <text evidence="2">The sequence shown here is derived from an EMBL/GenBank/DDBJ whole genome shotgun (WGS) entry which is preliminary data.</text>
</comment>
<gene>
    <name evidence="3" type="ORF">BI344_12810</name>
    <name evidence="2" type="ORF">BI347_12895</name>
</gene>
<feature type="domain" description="NADPH-dependent FMN reductase-like" evidence="1">
    <location>
        <begin position="1"/>
        <end position="47"/>
    </location>
</feature>
<proteinExistence type="predicted"/>
<dbReference type="SUPFAM" id="SSF52218">
    <property type="entry name" value="Flavoproteins"/>
    <property type="match status" value="1"/>
</dbReference>
<evidence type="ECO:0000313" key="3">
    <source>
        <dbReference type="EMBL" id="OHX16296.1"/>
    </source>
</evidence>
<dbReference type="STRING" id="1903179.BI347_12895"/>
<evidence type="ECO:0000313" key="2">
    <source>
        <dbReference type="EMBL" id="OHX14301.1"/>
    </source>
</evidence>
<dbReference type="Proteomes" id="UP000180280">
    <property type="component" value="Unassembled WGS sequence"/>
</dbReference>
<accession>A0A1S1X484</accession>
<dbReference type="Proteomes" id="UP000180088">
    <property type="component" value="Unassembled WGS sequence"/>
</dbReference>
<dbReference type="OrthoDB" id="9812295at2"/>
<dbReference type="EMBL" id="MKCT01000083">
    <property type="protein sequence ID" value="OHX16296.1"/>
    <property type="molecule type" value="Genomic_DNA"/>
</dbReference>